<comment type="caution">
    <text evidence="2">The sequence shown here is derived from an EMBL/GenBank/DDBJ whole genome shotgun (WGS) entry which is preliminary data.</text>
</comment>
<dbReference type="Pfam" id="PF00550">
    <property type="entry name" value="PP-binding"/>
    <property type="match status" value="1"/>
</dbReference>
<feature type="domain" description="Carrier" evidence="1">
    <location>
        <begin position="2"/>
        <end position="83"/>
    </location>
</feature>
<organism evidence="2 3">
    <name type="scientific">Actibacterium pelagium</name>
    <dbReference type="NCBI Taxonomy" id="2029103"/>
    <lineage>
        <taxon>Bacteria</taxon>
        <taxon>Pseudomonadati</taxon>
        <taxon>Pseudomonadota</taxon>
        <taxon>Alphaproteobacteria</taxon>
        <taxon>Rhodobacterales</taxon>
        <taxon>Roseobacteraceae</taxon>
        <taxon>Actibacterium</taxon>
    </lineage>
</organism>
<dbReference type="RefSeq" id="WP_095596036.1">
    <property type="nucleotide sequence ID" value="NZ_BMKN01000001.1"/>
</dbReference>
<reference evidence="2" key="2">
    <citation type="submission" date="2020-09" db="EMBL/GenBank/DDBJ databases">
        <authorList>
            <person name="Sun Q."/>
            <person name="Zhou Y."/>
        </authorList>
    </citation>
    <scope>NUCLEOTIDE SEQUENCE</scope>
    <source>
        <strain evidence="2">CGMCC 1.16012</strain>
    </source>
</reference>
<keyword evidence="3" id="KW-1185">Reference proteome</keyword>
<dbReference type="PROSITE" id="PS50075">
    <property type="entry name" value="CARRIER"/>
    <property type="match status" value="1"/>
</dbReference>
<dbReference type="InterPro" id="IPR009081">
    <property type="entry name" value="PP-bd_ACP"/>
</dbReference>
<accession>A0A917EJX2</accession>
<name>A0A917EJX2_9RHOB</name>
<dbReference type="EMBL" id="BMKN01000001">
    <property type="protein sequence ID" value="GGE45397.1"/>
    <property type="molecule type" value="Genomic_DNA"/>
</dbReference>
<evidence type="ECO:0000259" key="1">
    <source>
        <dbReference type="PROSITE" id="PS50075"/>
    </source>
</evidence>
<dbReference type="AlphaFoldDB" id="A0A917EJX2"/>
<dbReference type="Proteomes" id="UP000606730">
    <property type="component" value="Unassembled WGS sequence"/>
</dbReference>
<reference evidence="2" key="1">
    <citation type="journal article" date="2014" name="Int. J. Syst. Evol. Microbiol.">
        <title>Complete genome sequence of Corynebacterium casei LMG S-19264T (=DSM 44701T), isolated from a smear-ripened cheese.</title>
        <authorList>
            <consortium name="US DOE Joint Genome Institute (JGI-PGF)"/>
            <person name="Walter F."/>
            <person name="Albersmeier A."/>
            <person name="Kalinowski J."/>
            <person name="Ruckert C."/>
        </authorList>
    </citation>
    <scope>NUCLEOTIDE SEQUENCE</scope>
    <source>
        <strain evidence="2">CGMCC 1.16012</strain>
    </source>
</reference>
<evidence type="ECO:0000313" key="2">
    <source>
        <dbReference type="EMBL" id="GGE45397.1"/>
    </source>
</evidence>
<dbReference type="Gene3D" id="1.10.1200.10">
    <property type="entry name" value="ACP-like"/>
    <property type="match status" value="1"/>
</dbReference>
<gene>
    <name evidence="2" type="ORF">GCM10011517_11260</name>
</gene>
<proteinExistence type="predicted"/>
<sequence length="86" mass="9279">MNETAKALYEILSDYAANLVEPSSGVATAAFLKTHLEDLSLDSLDVLEVVMAIENRFEIALDEDEVAMTKVVGDFAVMVDRLSAAA</sequence>
<dbReference type="InterPro" id="IPR036736">
    <property type="entry name" value="ACP-like_sf"/>
</dbReference>
<dbReference type="SUPFAM" id="SSF47336">
    <property type="entry name" value="ACP-like"/>
    <property type="match status" value="1"/>
</dbReference>
<evidence type="ECO:0000313" key="3">
    <source>
        <dbReference type="Proteomes" id="UP000606730"/>
    </source>
</evidence>
<protein>
    <recommendedName>
        <fullName evidence="1">Carrier domain-containing protein</fullName>
    </recommendedName>
</protein>